<evidence type="ECO:0000256" key="1">
    <source>
        <dbReference type="ARBA" id="ARBA00004141"/>
    </source>
</evidence>
<keyword evidence="6 8" id="KW-0472">Membrane</keyword>
<evidence type="ECO:0000256" key="8">
    <source>
        <dbReference type="SAM" id="Phobius"/>
    </source>
</evidence>
<dbReference type="OrthoDB" id="3222at2759"/>
<comment type="similarity">
    <text evidence="2 7">Belongs to the MIP/aquaporin (TC 1.A.8) family.</text>
</comment>
<protein>
    <submittedName>
        <fullName evidence="9">Aquaporin-9</fullName>
    </submittedName>
</protein>
<evidence type="ECO:0000313" key="9">
    <source>
        <dbReference type="EMBL" id="GBG26639.1"/>
    </source>
</evidence>
<evidence type="ECO:0000256" key="7">
    <source>
        <dbReference type="RuleBase" id="RU000477"/>
    </source>
</evidence>
<dbReference type="InterPro" id="IPR050363">
    <property type="entry name" value="MIP/Aquaporin"/>
</dbReference>
<evidence type="ECO:0000313" key="10">
    <source>
        <dbReference type="Proteomes" id="UP000241890"/>
    </source>
</evidence>
<accession>A0A2R5G8I7</accession>
<dbReference type="SUPFAM" id="SSF81338">
    <property type="entry name" value="Aquaporin-like"/>
    <property type="match status" value="1"/>
</dbReference>
<dbReference type="PANTHER" id="PTHR43829:SF9">
    <property type="entry name" value="AQUAPORIN-9"/>
    <property type="match status" value="1"/>
</dbReference>
<dbReference type="PANTHER" id="PTHR43829">
    <property type="entry name" value="AQUAPORIN OR AQUAGLYCEROPORIN RELATED"/>
    <property type="match status" value="1"/>
</dbReference>
<feature type="transmembrane region" description="Helical" evidence="8">
    <location>
        <begin position="310"/>
        <end position="327"/>
    </location>
</feature>
<organism evidence="9 10">
    <name type="scientific">Hondaea fermentalgiana</name>
    <dbReference type="NCBI Taxonomy" id="2315210"/>
    <lineage>
        <taxon>Eukaryota</taxon>
        <taxon>Sar</taxon>
        <taxon>Stramenopiles</taxon>
        <taxon>Bigyra</taxon>
        <taxon>Labyrinthulomycetes</taxon>
        <taxon>Thraustochytrida</taxon>
        <taxon>Thraustochytriidae</taxon>
        <taxon>Hondaea</taxon>
    </lineage>
</organism>
<sequence>MALESPSQDELNVLNNQDELVRKREEALDFLENDGDLARIERIHRQYTAWTYKTRGFPTESANEMRPPTLLQQMLAEFLGTGIVCLFGLGVNCASIICAAYAGLFPVGALWGITVTLAVLTTASVSGAHLNPAVSWAFALFRPEHFPVWKVVPYMAAQLAGAIIGSAICYGCFSNMIVIKEDAEGIIRGKLGSQVMSSPFNSYFPNPGFVGEDTGWTMQTVSPAGAFGVEALGTGFLMFVVLCLTDARHQLRISGGTVATGVGLTVAIVVSVFAPLDQTSINPARDFGPRLVTYALGWDAISIPGPQSGMWTYLVGPFVGTTFAGLLHDAMMYGL</sequence>
<keyword evidence="10" id="KW-1185">Reference proteome</keyword>
<dbReference type="PRINTS" id="PR00783">
    <property type="entry name" value="MINTRINSICP"/>
</dbReference>
<evidence type="ECO:0000256" key="4">
    <source>
        <dbReference type="ARBA" id="ARBA00022692"/>
    </source>
</evidence>
<dbReference type="GO" id="GO:0015254">
    <property type="term" value="F:glycerol channel activity"/>
    <property type="evidence" value="ECO:0007669"/>
    <property type="project" value="TreeGrafter"/>
</dbReference>
<dbReference type="Proteomes" id="UP000241890">
    <property type="component" value="Unassembled WGS sequence"/>
</dbReference>
<keyword evidence="4 7" id="KW-0812">Transmembrane</keyword>
<dbReference type="AlphaFoldDB" id="A0A2R5G8I7"/>
<evidence type="ECO:0000256" key="2">
    <source>
        <dbReference type="ARBA" id="ARBA00006175"/>
    </source>
</evidence>
<name>A0A2R5G8I7_9STRA</name>
<dbReference type="InterPro" id="IPR000425">
    <property type="entry name" value="MIP"/>
</dbReference>
<feature type="transmembrane region" description="Helical" evidence="8">
    <location>
        <begin position="75"/>
        <end position="102"/>
    </location>
</feature>
<dbReference type="Pfam" id="PF00230">
    <property type="entry name" value="MIP"/>
    <property type="match status" value="1"/>
</dbReference>
<dbReference type="InterPro" id="IPR023271">
    <property type="entry name" value="Aquaporin-like"/>
</dbReference>
<comment type="caution">
    <text evidence="9">The sequence shown here is derived from an EMBL/GenBank/DDBJ whole genome shotgun (WGS) entry which is preliminary data.</text>
</comment>
<proteinExistence type="inferred from homology"/>
<evidence type="ECO:0000256" key="5">
    <source>
        <dbReference type="ARBA" id="ARBA00022989"/>
    </source>
</evidence>
<dbReference type="GO" id="GO:0005886">
    <property type="term" value="C:plasma membrane"/>
    <property type="evidence" value="ECO:0007669"/>
    <property type="project" value="TreeGrafter"/>
</dbReference>
<feature type="transmembrane region" description="Helical" evidence="8">
    <location>
        <begin position="151"/>
        <end position="173"/>
    </location>
</feature>
<evidence type="ECO:0000256" key="3">
    <source>
        <dbReference type="ARBA" id="ARBA00022448"/>
    </source>
</evidence>
<dbReference type="EMBL" id="BEYU01000022">
    <property type="protein sequence ID" value="GBG26639.1"/>
    <property type="molecule type" value="Genomic_DNA"/>
</dbReference>
<gene>
    <name evidence="9" type="ORF">FCC1311_028602</name>
</gene>
<reference evidence="9 10" key="1">
    <citation type="submission" date="2017-12" db="EMBL/GenBank/DDBJ databases">
        <title>Sequencing, de novo assembly and annotation of complete genome of a new Thraustochytrid species, strain FCC1311.</title>
        <authorList>
            <person name="Sedici K."/>
            <person name="Godart F."/>
            <person name="Aiese Cigliano R."/>
            <person name="Sanseverino W."/>
            <person name="Barakat M."/>
            <person name="Ortet P."/>
            <person name="Marechal E."/>
            <person name="Cagnac O."/>
            <person name="Amato A."/>
        </authorList>
    </citation>
    <scope>NUCLEOTIDE SEQUENCE [LARGE SCALE GENOMIC DNA]</scope>
</reference>
<dbReference type="Gene3D" id="1.20.1080.10">
    <property type="entry name" value="Glycerol uptake facilitator protein"/>
    <property type="match status" value="1"/>
</dbReference>
<evidence type="ECO:0000256" key="6">
    <source>
        <dbReference type="ARBA" id="ARBA00023136"/>
    </source>
</evidence>
<dbReference type="InParanoid" id="A0A2R5G8I7"/>
<comment type="subcellular location">
    <subcellularLocation>
        <location evidence="1">Membrane</location>
        <topology evidence="1">Multi-pass membrane protein</topology>
    </subcellularLocation>
</comment>
<feature type="transmembrane region" description="Helical" evidence="8">
    <location>
        <begin position="108"/>
        <end position="130"/>
    </location>
</feature>
<feature type="transmembrane region" description="Helical" evidence="8">
    <location>
        <begin position="256"/>
        <end position="276"/>
    </location>
</feature>
<keyword evidence="5 8" id="KW-1133">Transmembrane helix</keyword>
<keyword evidence="3 7" id="KW-0813">Transport</keyword>